<gene>
    <name evidence="2" type="ORF">CARUB_v10027593mg</name>
</gene>
<reference evidence="3" key="1">
    <citation type="journal article" date="2013" name="Nat. Genet.">
        <title>The Capsella rubella genome and the genomic consequences of rapid mating system evolution.</title>
        <authorList>
            <person name="Slotte T."/>
            <person name="Hazzouri K.M."/>
            <person name="Agren J.A."/>
            <person name="Koenig D."/>
            <person name="Maumus F."/>
            <person name="Guo Y.L."/>
            <person name="Steige K."/>
            <person name="Platts A.E."/>
            <person name="Escobar J.S."/>
            <person name="Newman L.K."/>
            <person name="Wang W."/>
            <person name="Mandakova T."/>
            <person name="Vello E."/>
            <person name="Smith L.M."/>
            <person name="Henz S.R."/>
            <person name="Steffen J."/>
            <person name="Takuno S."/>
            <person name="Brandvain Y."/>
            <person name="Coop G."/>
            <person name="Andolfatto P."/>
            <person name="Hu T.T."/>
            <person name="Blanchette M."/>
            <person name="Clark R.M."/>
            <person name="Quesneville H."/>
            <person name="Nordborg M."/>
            <person name="Gaut B.S."/>
            <person name="Lysak M.A."/>
            <person name="Jenkins J."/>
            <person name="Grimwood J."/>
            <person name="Chapman J."/>
            <person name="Prochnik S."/>
            <person name="Shu S."/>
            <person name="Rokhsar D."/>
            <person name="Schmutz J."/>
            <person name="Weigel D."/>
            <person name="Wright S.I."/>
        </authorList>
    </citation>
    <scope>NUCLEOTIDE SEQUENCE [LARGE SCALE GENOMIC DNA]</scope>
    <source>
        <strain evidence="3">cv. Monte Gargano</strain>
    </source>
</reference>
<dbReference type="CDD" id="cd22160">
    <property type="entry name" value="F-box_AtFBL13-like"/>
    <property type="match status" value="1"/>
</dbReference>
<dbReference type="InterPro" id="IPR001810">
    <property type="entry name" value="F-box_dom"/>
</dbReference>
<dbReference type="PANTHER" id="PTHR31293">
    <property type="entry name" value="RNI-LIKE SUPERFAMILY PROTEIN"/>
    <property type="match status" value="1"/>
</dbReference>
<evidence type="ECO:0000313" key="2">
    <source>
        <dbReference type="EMBL" id="EOA14397.1"/>
    </source>
</evidence>
<dbReference type="Proteomes" id="UP000029121">
    <property type="component" value="Unassembled WGS sequence"/>
</dbReference>
<dbReference type="InterPro" id="IPR053781">
    <property type="entry name" value="F-box_AtFBL13-like"/>
</dbReference>
<feature type="domain" description="F-box" evidence="1">
    <location>
        <begin position="10"/>
        <end position="58"/>
    </location>
</feature>
<sequence>MSKKVCSTTKSRISELPEDLILTILSFLPTKHAVLTSLLSKKWKYLWTKVPRLEYNVYHHKDITSFKRFMDKSMLSHKSHVLESIYVKLDWTRNIGPWIRTVFRHHHRHLREIEIVSVAYLFQLVLPHELFTCKTLVYHHTY</sequence>
<dbReference type="STRING" id="81985.R0EYN3"/>
<dbReference type="PANTHER" id="PTHR31293:SF12">
    <property type="entry name" value="RNI-LIKE SUPERFAMILY PROTEIN"/>
    <property type="match status" value="1"/>
</dbReference>
<dbReference type="AlphaFoldDB" id="R0EYN3"/>
<dbReference type="SMART" id="SM00256">
    <property type="entry name" value="FBOX"/>
    <property type="match status" value="1"/>
</dbReference>
<proteinExistence type="predicted"/>
<dbReference type="PROSITE" id="PS50181">
    <property type="entry name" value="FBOX"/>
    <property type="match status" value="1"/>
</dbReference>
<evidence type="ECO:0000259" key="1">
    <source>
        <dbReference type="PROSITE" id="PS50181"/>
    </source>
</evidence>
<dbReference type="EMBL" id="KB870812">
    <property type="protein sequence ID" value="EOA14397.1"/>
    <property type="molecule type" value="Genomic_DNA"/>
</dbReference>
<protein>
    <recommendedName>
        <fullName evidence="1">F-box domain-containing protein</fullName>
    </recommendedName>
</protein>
<dbReference type="SUPFAM" id="SSF81383">
    <property type="entry name" value="F-box domain"/>
    <property type="match status" value="1"/>
</dbReference>
<dbReference type="Pfam" id="PF00646">
    <property type="entry name" value="F-box"/>
    <property type="match status" value="1"/>
</dbReference>
<name>R0EYN3_9BRAS</name>
<dbReference type="InterPro" id="IPR036047">
    <property type="entry name" value="F-box-like_dom_sf"/>
</dbReference>
<keyword evidence="3" id="KW-1185">Reference proteome</keyword>
<evidence type="ECO:0000313" key="3">
    <source>
        <dbReference type="Proteomes" id="UP000029121"/>
    </source>
</evidence>
<accession>R0EYN3</accession>
<dbReference type="Gene3D" id="1.20.1280.50">
    <property type="match status" value="1"/>
</dbReference>
<organism evidence="2 3">
    <name type="scientific">Capsella rubella</name>
    <dbReference type="NCBI Taxonomy" id="81985"/>
    <lineage>
        <taxon>Eukaryota</taxon>
        <taxon>Viridiplantae</taxon>
        <taxon>Streptophyta</taxon>
        <taxon>Embryophyta</taxon>
        <taxon>Tracheophyta</taxon>
        <taxon>Spermatophyta</taxon>
        <taxon>Magnoliopsida</taxon>
        <taxon>eudicotyledons</taxon>
        <taxon>Gunneridae</taxon>
        <taxon>Pentapetalae</taxon>
        <taxon>rosids</taxon>
        <taxon>malvids</taxon>
        <taxon>Brassicales</taxon>
        <taxon>Brassicaceae</taxon>
        <taxon>Camelineae</taxon>
        <taxon>Capsella</taxon>
    </lineage>
</organism>
<dbReference type="InterPro" id="IPR055294">
    <property type="entry name" value="FBL60-like"/>
</dbReference>